<dbReference type="EMBL" id="CAJVAP010000022">
    <property type="protein sequence ID" value="CAG7615618.1"/>
    <property type="molecule type" value="Genomic_DNA"/>
</dbReference>
<dbReference type="Proteomes" id="UP000693892">
    <property type="component" value="Unassembled WGS sequence"/>
</dbReference>
<dbReference type="NCBIfam" id="TIGR01726">
    <property type="entry name" value="HEQRo_perm_3TM"/>
    <property type="match status" value="1"/>
</dbReference>
<feature type="domain" description="ABC transmembrane type-1" evidence="9">
    <location>
        <begin position="71"/>
        <end position="278"/>
    </location>
</feature>
<evidence type="ECO:0000259" key="9">
    <source>
        <dbReference type="PROSITE" id="PS50928"/>
    </source>
</evidence>
<feature type="transmembrane region" description="Helical" evidence="8">
    <location>
        <begin position="25"/>
        <end position="45"/>
    </location>
</feature>
<keyword evidence="2 8" id="KW-0813">Transport</keyword>
<dbReference type="PANTHER" id="PTHR30614:SF0">
    <property type="entry name" value="L-CYSTINE TRANSPORT SYSTEM PERMEASE PROTEIN TCYL"/>
    <property type="match status" value="1"/>
</dbReference>
<dbReference type="InterPro" id="IPR043429">
    <property type="entry name" value="ArtM/GltK/GlnP/TcyL/YhdX-like"/>
</dbReference>
<evidence type="ECO:0000256" key="6">
    <source>
        <dbReference type="ARBA" id="ARBA00022989"/>
    </source>
</evidence>
<feature type="transmembrane region" description="Helical" evidence="8">
    <location>
        <begin position="154"/>
        <end position="175"/>
    </location>
</feature>
<keyword evidence="3" id="KW-1003">Cell membrane</keyword>
<protein>
    <recommendedName>
        <fullName evidence="9">ABC transmembrane type-1 domain-containing protein</fullName>
    </recommendedName>
</protein>
<keyword evidence="5" id="KW-0029">Amino-acid transport</keyword>
<dbReference type="GO" id="GO:0043190">
    <property type="term" value="C:ATP-binding cassette (ABC) transporter complex"/>
    <property type="evidence" value="ECO:0007669"/>
    <property type="project" value="InterPro"/>
</dbReference>
<comment type="subcellular location">
    <subcellularLocation>
        <location evidence="1 8">Cell membrane</location>
        <topology evidence="1 8">Multi-pass membrane protein</topology>
    </subcellularLocation>
</comment>
<dbReference type="PROSITE" id="PS50928">
    <property type="entry name" value="ABC_TM1"/>
    <property type="match status" value="1"/>
</dbReference>
<comment type="similarity">
    <text evidence="8">Belongs to the binding-protein-dependent transport system permease family.</text>
</comment>
<dbReference type="InterPro" id="IPR000515">
    <property type="entry name" value="MetI-like"/>
</dbReference>
<dbReference type="Pfam" id="PF00528">
    <property type="entry name" value="BPD_transp_1"/>
    <property type="match status" value="1"/>
</dbReference>
<evidence type="ECO:0000313" key="11">
    <source>
        <dbReference type="Proteomes" id="UP000693892"/>
    </source>
</evidence>
<feature type="transmembrane region" description="Helical" evidence="8">
    <location>
        <begin position="256"/>
        <end position="277"/>
    </location>
</feature>
<accession>A0A916JYB2</accession>
<keyword evidence="6 8" id="KW-1133">Transmembrane helix</keyword>
<evidence type="ECO:0000256" key="1">
    <source>
        <dbReference type="ARBA" id="ARBA00004651"/>
    </source>
</evidence>
<dbReference type="FunFam" id="1.10.3720.10:FF:000006">
    <property type="entry name" value="Glutamate/aspartate ABC transporter, permease protein GltK"/>
    <property type="match status" value="1"/>
</dbReference>
<reference evidence="10" key="1">
    <citation type="submission" date="2021-06" db="EMBL/GenBank/DDBJ databases">
        <authorList>
            <person name="Criscuolo A."/>
        </authorList>
    </citation>
    <scope>NUCLEOTIDE SEQUENCE</scope>
    <source>
        <strain evidence="10">CIP111803</strain>
    </source>
</reference>
<dbReference type="PANTHER" id="PTHR30614">
    <property type="entry name" value="MEMBRANE COMPONENT OF AMINO ACID ABC TRANSPORTER"/>
    <property type="match status" value="1"/>
</dbReference>
<sequence length="326" mass="35604">MSSRQQILRFEPGTSHVDTRRVPRLNVATAIGALVVVFGAVWLAFQLVTNPGFEWDVVGEYMLNPHILNGAWITILLTALTMVFGTILGIILAVMRLSGNAVLVVTSSAFVWFFRSTPALVQLIFWYNLASLFPIFGLGVPFGGPKFLELDTNMLITSFTAALLGLGLNEAAYMAEIVRGGILSVDPGQKEAAMALGMKPRRTLLRIILPQAMRAIIPPTGNQVIGMLKYTSLASVVALGELLSAAQDIYNRTYQIIPLLIVASIWYLIMTTVLSAIQSKIEQHYSRGDRQVQTSAITESIRTVATRVRGQRAAAATSRRGREGAR</sequence>
<dbReference type="GO" id="GO:0022857">
    <property type="term" value="F:transmembrane transporter activity"/>
    <property type="evidence" value="ECO:0007669"/>
    <property type="project" value="InterPro"/>
</dbReference>
<feature type="transmembrane region" description="Helical" evidence="8">
    <location>
        <begin position="124"/>
        <end position="142"/>
    </location>
</feature>
<feature type="transmembrane region" description="Helical" evidence="8">
    <location>
        <begin position="71"/>
        <end position="94"/>
    </location>
</feature>
<evidence type="ECO:0000256" key="3">
    <source>
        <dbReference type="ARBA" id="ARBA00022475"/>
    </source>
</evidence>
<keyword evidence="7 8" id="KW-0472">Membrane</keyword>
<keyword evidence="4 8" id="KW-0812">Transmembrane</keyword>
<dbReference type="RefSeq" id="WP_218115797.1">
    <property type="nucleotide sequence ID" value="NZ_CAJVAP010000022.1"/>
</dbReference>
<name>A0A916JYB2_9MICO</name>
<evidence type="ECO:0000256" key="5">
    <source>
        <dbReference type="ARBA" id="ARBA00022970"/>
    </source>
</evidence>
<dbReference type="AlphaFoldDB" id="A0A916JYB2"/>
<evidence type="ECO:0000256" key="7">
    <source>
        <dbReference type="ARBA" id="ARBA00023136"/>
    </source>
</evidence>
<dbReference type="CDD" id="cd06261">
    <property type="entry name" value="TM_PBP2"/>
    <property type="match status" value="1"/>
</dbReference>
<dbReference type="GO" id="GO:0006865">
    <property type="term" value="P:amino acid transport"/>
    <property type="evidence" value="ECO:0007669"/>
    <property type="project" value="UniProtKB-KW"/>
</dbReference>
<feature type="transmembrane region" description="Helical" evidence="8">
    <location>
        <begin position="101"/>
        <end position="118"/>
    </location>
</feature>
<dbReference type="InterPro" id="IPR010065">
    <property type="entry name" value="AA_ABC_transptr_permease_3TM"/>
</dbReference>
<evidence type="ECO:0000256" key="4">
    <source>
        <dbReference type="ARBA" id="ARBA00022692"/>
    </source>
</evidence>
<evidence type="ECO:0000256" key="8">
    <source>
        <dbReference type="RuleBase" id="RU363032"/>
    </source>
</evidence>
<proteinExistence type="inferred from homology"/>
<evidence type="ECO:0000256" key="2">
    <source>
        <dbReference type="ARBA" id="ARBA00022448"/>
    </source>
</evidence>
<gene>
    <name evidence="10" type="ORF">LEUCIP111803_01897</name>
</gene>
<organism evidence="10 11">
    <name type="scientific">Leucobacter soli</name>
    <dbReference type="NCBI Taxonomy" id="2812850"/>
    <lineage>
        <taxon>Bacteria</taxon>
        <taxon>Bacillati</taxon>
        <taxon>Actinomycetota</taxon>
        <taxon>Actinomycetes</taxon>
        <taxon>Micrococcales</taxon>
        <taxon>Microbacteriaceae</taxon>
        <taxon>Leucobacter</taxon>
    </lineage>
</organism>
<comment type="caution">
    <text evidence="10">The sequence shown here is derived from an EMBL/GenBank/DDBJ whole genome shotgun (WGS) entry which is preliminary data.</text>
</comment>
<evidence type="ECO:0000313" key="10">
    <source>
        <dbReference type="EMBL" id="CAG7615618.1"/>
    </source>
</evidence>
<keyword evidence="11" id="KW-1185">Reference proteome</keyword>